<dbReference type="Gene3D" id="1.10.287.110">
    <property type="entry name" value="DnaJ domain"/>
    <property type="match status" value="1"/>
</dbReference>
<dbReference type="PROSITE" id="PS50076">
    <property type="entry name" value="DNAJ_2"/>
    <property type="match status" value="1"/>
</dbReference>
<dbReference type="SMART" id="SM00271">
    <property type="entry name" value="DnaJ"/>
    <property type="match status" value="1"/>
</dbReference>
<keyword evidence="4 5" id="KW-0862">Zinc</keyword>
<dbReference type="CDD" id="cd10719">
    <property type="entry name" value="DnaJ_zf"/>
    <property type="match status" value="1"/>
</dbReference>
<dbReference type="CDD" id="cd06257">
    <property type="entry name" value="DnaJ"/>
    <property type="match status" value="1"/>
</dbReference>
<dbReference type="PRINTS" id="PR00625">
    <property type="entry name" value="JDOMAIN"/>
</dbReference>
<dbReference type="SUPFAM" id="SSF46565">
    <property type="entry name" value="Chaperone J-domain"/>
    <property type="match status" value="1"/>
</dbReference>
<proteinExistence type="predicted"/>
<accession>E4YBI2</accession>
<dbReference type="InterPro" id="IPR002939">
    <property type="entry name" value="DnaJ_C"/>
</dbReference>
<evidence type="ECO:0008006" key="10">
    <source>
        <dbReference type="Google" id="ProtNLM"/>
    </source>
</evidence>
<dbReference type="PROSITE" id="PS51188">
    <property type="entry name" value="ZF_CR"/>
    <property type="match status" value="1"/>
</dbReference>
<evidence type="ECO:0000256" key="4">
    <source>
        <dbReference type="ARBA" id="ARBA00022833"/>
    </source>
</evidence>
<dbReference type="Proteomes" id="UP000011014">
    <property type="component" value="Unassembled WGS sequence"/>
</dbReference>
<evidence type="ECO:0000256" key="2">
    <source>
        <dbReference type="ARBA" id="ARBA00022737"/>
    </source>
</evidence>
<reference evidence="9" key="1">
    <citation type="journal article" date="2010" name="Science">
        <title>Plasticity of animal genome architecture unmasked by rapid evolution of a pelagic tunicate.</title>
        <authorList>
            <person name="Denoeud F."/>
            <person name="Henriet S."/>
            <person name="Mungpakdee S."/>
            <person name="Aury J.M."/>
            <person name="Da Silva C."/>
            <person name="Brinkmann H."/>
            <person name="Mikhaleva J."/>
            <person name="Olsen L.C."/>
            <person name="Jubin C."/>
            <person name="Canestro C."/>
            <person name="Bouquet J.M."/>
            <person name="Danks G."/>
            <person name="Poulain J."/>
            <person name="Campsteijn C."/>
            <person name="Adamski M."/>
            <person name="Cross I."/>
            <person name="Yadetie F."/>
            <person name="Muffato M."/>
            <person name="Louis A."/>
            <person name="Butcher S."/>
            <person name="Tsagkogeorga G."/>
            <person name="Konrad A."/>
            <person name="Singh S."/>
            <person name="Jensen M.F."/>
            <person name="Cong E.H."/>
            <person name="Eikeseth-Otteraa H."/>
            <person name="Noel B."/>
            <person name="Anthouard V."/>
            <person name="Porcel B.M."/>
            <person name="Kachouri-Lafond R."/>
            <person name="Nishino A."/>
            <person name="Ugolini M."/>
            <person name="Chourrout P."/>
            <person name="Nishida H."/>
            <person name="Aasland R."/>
            <person name="Huzurbazar S."/>
            <person name="Westhof E."/>
            <person name="Delsuc F."/>
            <person name="Lehrach H."/>
            <person name="Reinhardt R."/>
            <person name="Weissenbach J."/>
            <person name="Roy S.W."/>
            <person name="Artiguenave F."/>
            <person name="Postlethwait J.H."/>
            <person name="Manak J.R."/>
            <person name="Thompson E.M."/>
            <person name="Jaillon O."/>
            <person name="Du Pasquier L."/>
            <person name="Boudinot P."/>
            <person name="Liberles D.A."/>
            <person name="Volff J.N."/>
            <person name="Philippe H."/>
            <person name="Lenhard B."/>
            <person name="Roest Crollius H."/>
            <person name="Wincker P."/>
            <person name="Chourrout D."/>
        </authorList>
    </citation>
    <scope>NUCLEOTIDE SEQUENCE [LARGE SCALE GENOMIC DNA]</scope>
</reference>
<dbReference type="InterPro" id="IPR001623">
    <property type="entry name" value="DnaJ_domain"/>
</dbReference>
<feature type="compositionally biased region" description="Basic and acidic residues" evidence="6">
    <location>
        <begin position="385"/>
        <end position="395"/>
    </location>
</feature>
<evidence type="ECO:0000256" key="3">
    <source>
        <dbReference type="ARBA" id="ARBA00022771"/>
    </source>
</evidence>
<dbReference type="InterPro" id="IPR036869">
    <property type="entry name" value="J_dom_sf"/>
</dbReference>
<feature type="compositionally biased region" description="Low complexity" evidence="6">
    <location>
        <begin position="90"/>
        <end position="114"/>
    </location>
</feature>
<dbReference type="EMBL" id="FN654379">
    <property type="protein sequence ID" value="CBY32919.1"/>
    <property type="molecule type" value="Genomic_DNA"/>
</dbReference>
<feature type="zinc finger region" description="CR-type" evidence="5">
    <location>
        <begin position="140"/>
        <end position="211"/>
    </location>
</feature>
<feature type="region of interest" description="Disordered" evidence="6">
    <location>
        <begin position="88"/>
        <end position="122"/>
    </location>
</feature>
<evidence type="ECO:0000256" key="6">
    <source>
        <dbReference type="SAM" id="MobiDB-lite"/>
    </source>
</evidence>
<organism evidence="9">
    <name type="scientific">Oikopleura dioica</name>
    <name type="common">Tunicate</name>
    <dbReference type="NCBI Taxonomy" id="34765"/>
    <lineage>
        <taxon>Eukaryota</taxon>
        <taxon>Metazoa</taxon>
        <taxon>Chordata</taxon>
        <taxon>Tunicata</taxon>
        <taxon>Appendicularia</taxon>
        <taxon>Copelata</taxon>
        <taxon>Oikopleuridae</taxon>
        <taxon>Oikopleura</taxon>
    </lineage>
</organism>
<dbReference type="FunFam" id="2.60.260.20:FF:000003">
    <property type="entry name" value="DnaJ subfamily A member 2"/>
    <property type="match status" value="1"/>
</dbReference>
<dbReference type="CDD" id="cd10747">
    <property type="entry name" value="DnaJ_C"/>
    <property type="match status" value="1"/>
</dbReference>
<evidence type="ECO:0000259" key="7">
    <source>
        <dbReference type="PROSITE" id="PS50076"/>
    </source>
</evidence>
<sequence>MPVEMGLYEILGLQGSANHSSIKQQFMKLARESHPDRNPIEKKAECEKRFNRINQAYKVLSDGRKRSIYDKFGEAGLVDSGFCESQDNFPSTSSASSPAAGNSTSSGNQEQPKQPQKKNLKKGKNVIHELKLTLEEFFAGTARKLVITTKVSCWTCEGNGGSGVLRKCQLCFGQAFFGPGIPCSECRGEGHIFYLKEKCSGCHGRRVQLEKKVLDIVVPAGSAKETQLKFAGAADQLPGTNAGDVIVILAEVTHPVFERNGDDILTKIQISLAESLLGFRRKLKTLSGRDVAIMMRPGESVQHNGRKEVQNAGMPVACCPGEFGNLIIDFDVEKVYSSWLRDPQIRKRIREALPRIEDQAGPEITDEMMLEDYCEDRHTSRKRRRDDSPDQHHGLSNEQCRTQ</sequence>
<dbReference type="Gene3D" id="2.10.230.10">
    <property type="entry name" value="Heat shock protein DnaJ, cysteine-rich domain"/>
    <property type="match status" value="1"/>
</dbReference>
<dbReference type="AlphaFoldDB" id="E4YBI2"/>
<dbReference type="InterPro" id="IPR036410">
    <property type="entry name" value="HSP_DnaJ_Cys-rich_dom_sf"/>
</dbReference>
<dbReference type="GO" id="GO:0051082">
    <property type="term" value="F:unfolded protein binding"/>
    <property type="evidence" value="ECO:0007669"/>
    <property type="project" value="InterPro"/>
</dbReference>
<evidence type="ECO:0000256" key="1">
    <source>
        <dbReference type="ARBA" id="ARBA00022723"/>
    </source>
</evidence>
<evidence type="ECO:0000256" key="5">
    <source>
        <dbReference type="PROSITE-ProRule" id="PRU00546"/>
    </source>
</evidence>
<dbReference type="InterPro" id="IPR044713">
    <property type="entry name" value="DNJA1/2-like"/>
</dbReference>
<dbReference type="PANTHER" id="PTHR43888">
    <property type="entry name" value="DNAJ-LIKE-2, ISOFORM A-RELATED"/>
    <property type="match status" value="1"/>
</dbReference>
<dbReference type="GO" id="GO:0008270">
    <property type="term" value="F:zinc ion binding"/>
    <property type="evidence" value="ECO:0007669"/>
    <property type="project" value="UniProtKB-KW"/>
</dbReference>
<gene>
    <name evidence="9" type="ORF">GSOID_T00020780001</name>
</gene>
<keyword evidence="3 5" id="KW-0863">Zinc-finger</keyword>
<dbReference type="SUPFAM" id="SSF57938">
    <property type="entry name" value="DnaJ/Hsp40 cysteine-rich domain"/>
    <property type="match status" value="1"/>
</dbReference>
<dbReference type="Gene3D" id="2.60.260.20">
    <property type="entry name" value="Urease metallochaperone UreE, N-terminal domain"/>
    <property type="match status" value="2"/>
</dbReference>
<name>E4YBI2_OIKDI</name>
<dbReference type="SUPFAM" id="SSF49493">
    <property type="entry name" value="HSP40/DnaJ peptide-binding domain"/>
    <property type="match status" value="2"/>
</dbReference>
<dbReference type="GO" id="GO:0030544">
    <property type="term" value="F:Hsp70 protein binding"/>
    <property type="evidence" value="ECO:0007669"/>
    <property type="project" value="InterPro"/>
</dbReference>
<evidence type="ECO:0000259" key="8">
    <source>
        <dbReference type="PROSITE" id="PS51188"/>
    </source>
</evidence>
<evidence type="ECO:0000313" key="9">
    <source>
        <dbReference type="EMBL" id="CBY32919.1"/>
    </source>
</evidence>
<dbReference type="InterPro" id="IPR001305">
    <property type="entry name" value="HSP_DnaJ_Cys-rich_dom"/>
</dbReference>
<feature type="domain" description="J" evidence="7">
    <location>
        <begin position="6"/>
        <end position="73"/>
    </location>
</feature>
<feature type="region of interest" description="Disordered" evidence="6">
    <location>
        <begin position="375"/>
        <end position="403"/>
    </location>
</feature>
<dbReference type="InterPro" id="IPR008971">
    <property type="entry name" value="HSP40/DnaJ_pept-bd"/>
</dbReference>
<protein>
    <recommendedName>
        <fullName evidence="10">J domain-containing protein</fullName>
    </recommendedName>
</protein>
<keyword evidence="1 5" id="KW-0479">Metal-binding</keyword>
<dbReference type="GO" id="GO:0006457">
    <property type="term" value="P:protein folding"/>
    <property type="evidence" value="ECO:0007669"/>
    <property type="project" value="InterPro"/>
</dbReference>
<keyword evidence="2" id="KW-0677">Repeat</keyword>
<dbReference type="Pfam" id="PF01556">
    <property type="entry name" value="DnaJ_C"/>
    <property type="match status" value="1"/>
</dbReference>
<dbReference type="Pfam" id="PF00226">
    <property type="entry name" value="DnaJ"/>
    <property type="match status" value="1"/>
</dbReference>
<feature type="domain" description="CR-type" evidence="8">
    <location>
        <begin position="140"/>
        <end position="211"/>
    </location>
</feature>